<evidence type="ECO:0000313" key="3">
    <source>
        <dbReference type="Proteomes" id="UP001362999"/>
    </source>
</evidence>
<dbReference type="AlphaFoldDB" id="A0AAW0CYC7"/>
<accession>A0AAW0CYC7</accession>
<proteinExistence type="predicted"/>
<dbReference type="InterPro" id="IPR041539">
    <property type="entry name" value="CxC5"/>
</dbReference>
<comment type="caution">
    <text evidence="2">The sequence shown here is derived from an EMBL/GenBank/DDBJ whole genome shotgun (WGS) entry which is preliminary data.</text>
</comment>
<protein>
    <recommendedName>
        <fullName evidence="1">CxC5 like cysteine cluster associated with KDZ domain-containing protein</fullName>
    </recommendedName>
</protein>
<evidence type="ECO:0000259" key="1">
    <source>
        <dbReference type="Pfam" id="PF18718"/>
    </source>
</evidence>
<organism evidence="2 3">
    <name type="scientific">Favolaschia claudopus</name>
    <dbReference type="NCBI Taxonomy" id="2862362"/>
    <lineage>
        <taxon>Eukaryota</taxon>
        <taxon>Fungi</taxon>
        <taxon>Dikarya</taxon>
        <taxon>Basidiomycota</taxon>
        <taxon>Agaricomycotina</taxon>
        <taxon>Agaricomycetes</taxon>
        <taxon>Agaricomycetidae</taxon>
        <taxon>Agaricales</taxon>
        <taxon>Marasmiineae</taxon>
        <taxon>Mycenaceae</taxon>
        <taxon>Favolaschia</taxon>
    </lineage>
</organism>
<dbReference type="Proteomes" id="UP001362999">
    <property type="component" value="Unassembled WGS sequence"/>
</dbReference>
<sequence length="163" mass="18308">MSILAVDILKRLLAHESLAQSLQFAQVQRFLDFTRRVWPEILDRGAAPLALPLHIVAFLSAVLGLSPELVKLSWVAFKDIAEAYQKEPIELDLDDAFRLHGNDHHVGAEAINPPISHCHRPECCKQLLTDPSVVEARLYTLTRGVLPVYSRSLYCRSSCNLNL</sequence>
<dbReference type="EMBL" id="JAWWNJ010000012">
    <property type="protein sequence ID" value="KAK7043541.1"/>
    <property type="molecule type" value="Genomic_DNA"/>
</dbReference>
<dbReference type="Pfam" id="PF18718">
    <property type="entry name" value="CxC5"/>
    <property type="match status" value="1"/>
</dbReference>
<reference evidence="2 3" key="1">
    <citation type="journal article" date="2024" name="J Genomics">
        <title>Draft genome sequencing and assembly of Favolaschia claudopus CIRM-BRFM 2984 isolated from oak limbs.</title>
        <authorList>
            <person name="Navarro D."/>
            <person name="Drula E."/>
            <person name="Chaduli D."/>
            <person name="Cazenave R."/>
            <person name="Ahrendt S."/>
            <person name="Wang J."/>
            <person name="Lipzen A."/>
            <person name="Daum C."/>
            <person name="Barry K."/>
            <person name="Grigoriev I.V."/>
            <person name="Favel A."/>
            <person name="Rosso M.N."/>
            <person name="Martin F."/>
        </authorList>
    </citation>
    <scope>NUCLEOTIDE SEQUENCE [LARGE SCALE GENOMIC DNA]</scope>
    <source>
        <strain evidence="2 3">CIRM-BRFM 2984</strain>
    </source>
</reference>
<keyword evidence="3" id="KW-1185">Reference proteome</keyword>
<name>A0AAW0CYC7_9AGAR</name>
<feature type="domain" description="CxC5 like cysteine cluster associated with KDZ" evidence="1">
    <location>
        <begin position="108"/>
        <end position="161"/>
    </location>
</feature>
<evidence type="ECO:0000313" key="2">
    <source>
        <dbReference type="EMBL" id="KAK7043541.1"/>
    </source>
</evidence>
<gene>
    <name evidence="2" type="ORF">R3P38DRAFT_3178368</name>
</gene>